<protein>
    <submittedName>
        <fullName evidence="2">IS4 family transposase</fullName>
    </submittedName>
</protein>
<organism evidence="2 3">
    <name type="scientific">Deinococcus cellulosilyticus (strain DSM 18568 / NBRC 106333 / KACC 11606 / 5516J-15)</name>
    <dbReference type="NCBI Taxonomy" id="1223518"/>
    <lineage>
        <taxon>Bacteria</taxon>
        <taxon>Thermotogati</taxon>
        <taxon>Deinococcota</taxon>
        <taxon>Deinococci</taxon>
        <taxon>Deinococcales</taxon>
        <taxon>Deinococcaceae</taxon>
        <taxon>Deinococcus</taxon>
    </lineage>
</organism>
<dbReference type="InterPro" id="IPR002559">
    <property type="entry name" value="Transposase_11"/>
</dbReference>
<dbReference type="Proteomes" id="UP000321306">
    <property type="component" value="Unassembled WGS sequence"/>
</dbReference>
<evidence type="ECO:0000313" key="2">
    <source>
        <dbReference type="EMBL" id="GEM50110.1"/>
    </source>
</evidence>
<evidence type="ECO:0000313" key="3">
    <source>
        <dbReference type="Proteomes" id="UP000321306"/>
    </source>
</evidence>
<dbReference type="GO" id="GO:0004803">
    <property type="term" value="F:transposase activity"/>
    <property type="evidence" value="ECO:0007669"/>
    <property type="project" value="InterPro"/>
</dbReference>
<dbReference type="AlphaFoldDB" id="A0A511NBA7"/>
<dbReference type="GO" id="GO:0003677">
    <property type="term" value="F:DNA binding"/>
    <property type="evidence" value="ECO:0007669"/>
    <property type="project" value="InterPro"/>
</dbReference>
<evidence type="ECO:0000259" key="1">
    <source>
        <dbReference type="Pfam" id="PF01609"/>
    </source>
</evidence>
<proteinExistence type="predicted"/>
<gene>
    <name evidence="2" type="ORF">DC3_57450</name>
</gene>
<name>A0A511NBA7_DEIC1</name>
<dbReference type="SUPFAM" id="SSF53098">
    <property type="entry name" value="Ribonuclease H-like"/>
    <property type="match status" value="1"/>
</dbReference>
<dbReference type="InterPro" id="IPR047658">
    <property type="entry name" value="IS4-like_transpos"/>
</dbReference>
<sequence>MKQHLRQHLPLDSRRLEVLVALIFAMIQARSVVLFQLVSHLQLPAQVKSRYKRLKRFVQFPLPDTCIAQVVLNLLSKGKIYLVLDRTNWKLGENDINILLLSALWKTFAFPLCWTVFDESGNSDQQDRFTLVSRLLPLLKDHSVSGLLADREFIGQEWFVFLRRHHIPPFIRLKADTRVDGIPIWCCSKKLQKGESRYWHRKMRVYGISCRVLAVRSLKGELLFLAYAGRHDQALQTYRLRWNAENLHSALKTRGFHLEESGLYFPERVSMLLGGLSLAFVWCCVCGEFQTSREPPAILKHGYAEKSVFRLGLDTLQDALFRPTFLTPGFLGQLLACFVP</sequence>
<comment type="caution">
    <text evidence="2">The sequence shown here is derived from an EMBL/GenBank/DDBJ whole genome shotgun (WGS) entry which is preliminary data.</text>
</comment>
<reference evidence="2 3" key="1">
    <citation type="submission" date="2019-07" db="EMBL/GenBank/DDBJ databases">
        <title>Whole genome shotgun sequence of Deinococcus cellulosilyticus NBRC 106333.</title>
        <authorList>
            <person name="Hosoyama A."/>
            <person name="Uohara A."/>
            <person name="Ohji S."/>
            <person name="Ichikawa N."/>
        </authorList>
    </citation>
    <scope>NUCLEOTIDE SEQUENCE [LARGE SCALE GENOMIC DNA]</scope>
    <source>
        <strain evidence="2 3">NBRC 106333</strain>
    </source>
</reference>
<dbReference type="EMBL" id="BJXB01000058">
    <property type="protein sequence ID" value="GEM50110.1"/>
    <property type="molecule type" value="Genomic_DNA"/>
</dbReference>
<dbReference type="GO" id="GO:0006313">
    <property type="term" value="P:DNA transposition"/>
    <property type="evidence" value="ECO:0007669"/>
    <property type="project" value="InterPro"/>
</dbReference>
<accession>A0A511NBA7</accession>
<dbReference type="InterPro" id="IPR012337">
    <property type="entry name" value="RNaseH-like_sf"/>
</dbReference>
<dbReference type="Pfam" id="PF01609">
    <property type="entry name" value="DDE_Tnp_1"/>
    <property type="match status" value="1"/>
</dbReference>
<feature type="domain" description="Transposase IS4-like" evidence="1">
    <location>
        <begin position="85"/>
        <end position="280"/>
    </location>
</feature>
<keyword evidence="3" id="KW-1185">Reference proteome</keyword>
<dbReference type="NCBIfam" id="NF033591">
    <property type="entry name" value="transpos_IS4_2"/>
    <property type="match status" value="1"/>
</dbReference>